<dbReference type="Proteomes" id="UP000567885">
    <property type="component" value="Unassembled WGS sequence"/>
</dbReference>
<reference evidence="3 4" key="1">
    <citation type="submission" date="2020-05" db="EMBL/GenBank/DDBJ databases">
        <title>Identification and distribution of gene clusters putatively required for synthesis of sphingolipid metabolism inhibitors in phylogenetically diverse species of the filamentous fungus Fusarium.</title>
        <authorList>
            <person name="Kim H.-S."/>
            <person name="Busman M."/>
            <person name="Brown D.W."/>
            <person name="Divon H."/>
            <person name="Uhlig S."/>
            <person name="Proctor R.H."/>
        </authorList>
    </citation>
    <scope>NUCLEOTIDE SEQUENCE [LARGE SCALE GENOMIC DNA]</scope>
    <source>
        <strain evidence="3 4">NRRL 20693</strain>
    </source>
</reference>
<sequence>MNLELLERLRGSYPSRQSFMGFINHGQPESPSKPATPEPEITRHATADTENLDVTDYKISSTDNSTETSEQAIEEQKAIQKEDTVLPLNTTDTEVFDTPKSQEVNVEISNEASGKAINDQISAKREDTNSSTTKYTICYGTSTYNVVNTDFAPHISECTIQEPEILHQDATDPLSIEPFTTSRPETPGVVMNLTLAASELTISELETTEFTSPESLTSQTPQTPDSLDNQPEILETKIFEYFCDQPIRSQPVALEPIVEEVMANEHAATESTLVASEPMSVELKKPTICFDPNGDLILNIGSSPGRDMLVDSRALSRASPNFRHILSCDGKEDANGWTLELPEDDSLPFAILLNLIHTRFEKVPSHVTLDQLYGICVLTQKYNMTEVLRPVAERWYKAIGRPYEGEYEIFFKRAFVAWELGFAEDLSEMVGHVVLNCSLDEDGQLVIGKQKETLSHFHAFQRIPILDCIEQHRELVLETCWEECQKLSDQILKCSIKGTMCDDSHSREDVSLVLGKMMSKAWEENILDLFTGNSVYQYCQSFSLDLTTLDRKIGSVADYMDVCGWCEGIFEMMDEIRGQLHRAADPLYMNHIQAMKVQASKIMMKPWVSYDDQDE</sequence>
<dbReference type="EMBL" id="JAAGWQ010000050">
    <property type="protein sequence ID" value="KAF5674041.1"/>
    <property type="molecule type" value="Genomic_DNA"/>
</dbReference>
<comment type="caution">
    <text evidence="3">The sequence shown here is derived from an EMBL/GenBank/DDBJ whole genome shotgun (WGS) entry which is preliminary data.</text>
</comment>
<dbReference type="InterPro" id="IPR000210">
    <property type="entry name" value="BTB/POZ_dom"/>
</dbReference>
<keyword evidence="4" id="KW-1185">Reference proteome</keyword>
<protein>
    <recommendedName>
        <fullName evidence="2">BTB domain-containing protein</fullName>
    </recommendedName>
</protein>
<name>A0A8H5WVW0_FUSHE</name>
<dbReference type="PROSITE" id="PS50097">
    <property type="entry name" value="BTB"/>
    <property type="match status" value="1"/>
</dbReference>
<organism evidence="3 4">
    <name type="scientific">Fusarium heterosporum</name>
    <dbReference type="NCBI Taxonomy" id="42747"/>
    <lineage>
        <taxon>Eukaryota</taxon>
        <taxon>Fungi</taxon>
        <taxon>Dikarya</taxon>
        <taxon>Ascomycota</taxon>
        <taxon>Pezizomycotina</taxon>
        <taxon>Sordariomycetes</taxon>
        <taxon>Hypocreomycetidae</taxon>
        <taxon>Hypocreales</taxon>
        <taxon>Nectriaceae</taxon>
        <taxon>Fusarium</taxon>
        <taxon>Fusarium heterosporum species complex</taxon>
    </lineage>
</organism>
<dbReference type="AlphaFoldDB" id="A0A8H5WVW0"/>
<gene>
    <name evidence="3" type="ORF">FHETE_3101</name>
</gene>
<feature type="domain" description="BTB" evidence="2">
    <location>
        <begin position="294"/>
        <end position="365"/>
    </location>
</feature>
<evidence type="ECO:0000259" key="2">
    <source>
        <dbReference type="PROSITE" id="PS50097"/>
    </source>
</evidence>
<feature type="compositionally biased region" description="Polar residues" evidence="1">
    <location>
        <begin position="213"/>
        <end position="228"/>
    </location>
</feature>
<evidence type="ECO:0000256" key="1">
    <source>
        <dbReference type="SAM" id="MobiDB-lite"/>
    </source>
</evidence>
<accession>A0A8H5WVW0</accession>
<feature type="region of interest" description="Disordered" evidence="1">
    <location>
        <begin position="23"/>
        <end position="52"/>
    </location>
</feature>
<evidence type="ECO:0000313" key="3">
    <source>
        <dbReference type="EMBL" id="KAF5674041.1"/>
    </source>
</evidence>
<proteinExistence type="predicted"/>
<evidence type="ECO:0000313" key="4">
    <source>
        <dbReference type="Proteomes" id="UP000567885"/>
    </source>
</evidence>
<feature type="region of interest" description="Disordered" evidence="1">
    <location>
        <begin position="207"/>
        <end position="228"/>
    </location>
</feature>
<dbReference type="OrthoDB" id="5275938at2759"/>